<keyword evidence="2" id="KW-1185">Reference proteome</keyword>
<dbReference type="AlphaFoldDB" id="A0A840A3T1"/>
<dbReference type="EMBL" id="JACIDK010000004">
    <property type="protein sequence ID" value="MBB3892170.1"/>
    <property type="molecule type" value="Genomic_DNA"/>
</dbReference>
<gene>
    <name evidence="1" type="ORF">GGQ61_002903</name>
</gene>
<proteinExistence type="predicted"/>
<sequence length="31" mass="3101">MGGVTPPPARLRPLVGRFVTEGVIVPQAAGG</sequence>
<comment type="caution">
    <text evidence="1">The sequence shown here is derived from an EMBL/GenBank/DDBJ whole genome shotgun (WGS) entry which is preliminary data.</text>
</comment>
<organism evidence="1 2">
    <name type="scientific">Phenylobacterium haematophilum</name>
    <dbReference type="NCBI Taxonomy" id="98513"/>
    <lineage>
        <taxon>Bacteria</taxon>
        <taxon>Pseudomonadati</taxon>
        <taxon>Pseudomonadota</taxon>
        <taxon>Alphaproteobacteria</taxon>
        <taxon>Caulobacterales</taxon>
        <taxon>Caulobacteraceae</taxon>
        <taxon>Phenylobacterium</taxon>
    </lineage>
</organism>
<name>A0A840A3T1_9CAUL</name>
<protein>
    <submittedName>
        <fullName evidence="1">Uncharacterized protein</fullName>
    </submittedName>
</protein>
<dbReference type="Proteomes" id="UP000530564">
    <property type="component" value="Unassembled WGS sequence"/>
</dbReference>
<reference evidence="1 2" key="1">
    <citation type="submission" date="2020-08" db="EMBL/GenBank/DDBJ databases">
        <title>Genomic Encyclopedia of Type Strains, Phase IV (KMG-IV): sequencing the most valuable type-strain genomes for metagenomic binning, comparative biology and taxonomic classification.</title>
        <authorList>
            <person name="Goeker M."/>
        </authorList>
    </citation>
    <scope>NUCLEOTIDE SEQUENCE [LARGE SCALE GENOMIC DNA]</scope>
    <source>
        <strain evidence="1 2">DSM 21793</strain>
    </source>
</reference>
<accession>A0A840A3T1</accession>
<evidence type="ECO:0000313" key="2">
    <source>
        <dbReference type="Proteomes" id="UP000530564"/>
    </source>
</evidence>
<evidence type="ECO:0000313" key="1">
    <source>
        <dbReference type="EMBL" id="MBB3892170.1"/>
    </source>
</evidence>